<dbReference type="InterPro" id="IPR015421">
    <property type="entry name" value="PyrdxlP-dep_Trfase_major"/>
</dbReference>
<evidence type="ECO:0000256" key="5">
    <source>
        <dbReference type="ARBA" id="ARBA00023239"/>
    </source>
</evidence>
<dbReference type="PANTHER" id="PTHR45677">
    <property type="entry name" value="GLUTAMATE DECARBOXYLASE-RELATED"/>
    <property type="match status" value="1"/>
</dbReference>
<name>A0A0P7AES3_9HYPO</name>
<dbReference type="SUPFAM" id="SSF53383">
    <property type="entry name" value="PLP-dependent transferases"/>
    <property type="match status" value="1"/>
</dbReference>
<keyword evidence="3" id="KW-0210">Decarboxylase</keyword>
<gene>
    <name evidence="9" type="ORF">AK830_g10841</name>
</gene>
<evidence type="ECO:0000256" key="3">
    <source>
        <dbReference type="ARBA" id="ARBA00022793"/>
    </source>
</evidence>
<keyword evidence="10" id="KW-1185">Reference proteome</keyword>
<dbReference type="GO" id="GO:0016831">
    <property type="term" value="F:carboxy-lyase activity"/>
    <property type="evidence" value="ECO:0007669"/>
    <property type="project" value="UniProtKB-KW"/>
</dbReference>
<dbReference type="GO" id="GO:0005737">
    <property type="term" value="C:cytoplasm"/>
    <property type="evidence" value="ECO:0007669"/>
    <property type="project" value="TreeGrafter"/>
</dbReference>
<protein>
    <recommendedName>
        <fullName evidence="11">L-aspartate decarboxylase dtxS4</fullName>
    </recommendedName>
</protein>
<evidence type="ECO:0000313" key="9">
    <source>
        <dbReference type="EMBL" id="KPM35730.1"/>
    </source>
</evidence>
<evidence type="ECO:0000256" key="8">
    <source>
        <dbReference type="SAM" id="MobiDB-lite"/>
    </source>
</evidence>
<feature type="compositionally biased region" description="Polar residues" evidence="8">
    <location>
        <begin position="1"/>
        <end position="19"/>
    </location>
</feature>
<keyword evidence="4 6" id="KW-0663">Pyridoxal phosphate</keyword>
<evidence type="ECO:0008006" key="11">
    <source>
        <dbReference type="Google" id="ProtNLM"/>
    </source>
</evidence>
<sequence length="511" mass="55228">MTVTNGRLPTKNGSPSSTLHRAEEVDDLIGAVRGLIVPFIQAADDAASQRATGDIAPDAAGRVDNVLLDFNKPHELVEKMKFALPNQGQGKDGLLQAIQQVLQYSVNTWDQGFLDKLYASTNAVGVVSDMVLSVLNTNLHVFQVSPALTIIEKATAKTLAHLFGFTGPRAGGISCQGGSSSNLTSLVVARNTLFPECRTSGNGKHDFVIFTSAHGHYSVEKSAMICGLGSDSVWPVPIDSYGCMKPDALRELVVRAKAEGKTPFYVNSTAGTTVMGSYEPFEEISKICKEFGLWMHIDASWGGPAIFSAKQQWKLKGSHLANSLTVNPHKMMNVPVTCSFLLGPDLAAFNKANSTAAGYLFHTSEGDDIWDLADLTLQCGRRGDSLKLALAWIYYGAAGFEKQIDHAFDQAAYLASLIKQSDNFVLVSQDPPPCLQVCFYYAPCGTLSDDKETNTLRTKTMVEKMILRGYMVDYAPGPQGSFFRVVVNCQTLPGTVEGLVKGLEEVGKEGF</sequence>
<dbReference type="AlphaFoldDB" id="A0A0P7AES3"/>
<dbReference type="Gene3D" id="3.90.1150.170">
    <property type="match status" value="1"/>
</dbReference>
<evidence type="ECO:0000256" key="2">
    <source>
        <dbReference type="ARBA" id="ARBA00009533"/>
    </source>
</evidence>
<dbReference type="EMBL" id="LKCW01000236">
    <property type="protein sequence ID" value="KPM35730.1"/>
    <property type="molecule type" value="Genomic_DNA"/>
</dbReference>
<proteinExistence type="inferred from homology"/>
<dbReference type="PANTHER" id="PTHR45677:SF8">
    <property type="entry name" value="CYSTEINE SULFINIC ACID DECARBOXYLASE"/>
    <property type="match status" value="1"/>
</dbReference>
<evidence type="ECO:0000256" key="1">
    <source>
        <dbReference type="ARBA" id="ARBA00001933"/>
    </source>
</evidence>
<comment type="cofactor">
    <cofactor evidence="1 6 7">
        <name>pyridoxal 5'-phosphate</name>
        <dbReference type="ChEBI" id="CHEBI:597326"/>
    </cofactor>
</comment>
<reference evidence="9 10" key="1">
    <citation type="submission" date="2015-09" db="EMBL/GenBank/DDBJ databases">
        <title>Draft genome of a European isolate of the apple canker pathogen Neonectria ditissima.</title>
        <authorList>
            <person name="Gomez-Cortecero A."/>
            <person name="Harrison R.J."/>
            <person name="Armitage A.D."/>
        </authorList>
    </citation>
    <scope>NUCLEOTIDE SEQUENCE [LARGE SCALE GENOMIC DNA]</scope>
    <source>
        <strain evidence="9 10">R09/05</strain>
    </source>
</reference>
<organism evidence="9 10">
    <name type="scientific">Neonectria ditissima</name>
    <dbReference type="NCBI Taxonomy" id="78410"/>
    <lineage>
        <taxon>Eukaryota</taxon>
        <taxon>Fungi</taxon>
        <taxon>Dikarya</taxon>
        <taxon>Ascomycota</taxon>
        <taxon>Pezizomycotina</taxon>
        <taxon>Sordariomycetes</taxon>
        <taxon>Hypocreomycetidae</taxon>
        <taxon>Hypocreales</taxon>
        <taxon>Nectriaceae</taxon>
        <taxon>Neonectria</taxon>
    </lineage>
</organism>
<dbReference type="InterPro" id="IPR015424">
    <property type="entry name" value="PyrdxlP-dep_Trfase"/>
</dbReference>
<dbReference type="Pfam" id="PF00282">
    <property type="entry name" value="Pyridoxal_deC"/>
    <property type="match status" value="1"/>
</dbReference>
<evidence type="ECO:0000256" key="6">
    <source>
        <dbReference type="PIRSR" id="PIRSR602129-50"/>
    </source>
</evidence>
<keyword evidence="5 7" id="KW-0456">Lyase</keyword>
<dbReference type="GO" id="GO:0030170">
    <property type="term" value="F:pyridoxal phosphate binding"/>
    <property type="evidence" value="ECO:0007669"/>
    <property type="project" value="InterPro"/>
</dbReference>
<dbReference type="GO" id="GO:0019752">
    <property type="term" value="P:carboxylic acid metabolic process"/>
    <property type="evidence" value="ECO:0007669"/>
    <property type="project" value="InterPro"/>
</dbReference>
<dbReference type="Proteomes" id="UP000050424">
    <property type="component" value="Unassembled WGS sequence"/>
</dbReference>
<dbReference type="Gene3D" id="3.40.640.10">
    <property type="entry name" value="Type I PLP-dependent aspartate aminotransferase-like (Major domain)"/>
    <property type="match status" value="1"/>
</dbReference>
<comment type="caution">
    <text evidence="9">The sequence shown here is derived from an EMBL/GenBank/DDBJ whole genome shotgun (WGS) entry which is preliminary data.</text>
</comment>
<comment type="similarity">
    <text evidence="2 7">Belongs to the group II decarboxylase family.</text>
</comment>
<dbReference type="InterPro" id="IPR002129">
    <property type="entry name" value="PyrdxlP-dep_de-COase"/>
</dbReference>
<dbReference type="OrthoDB" id="392571at2759"/>
<accession>A0A0P7AES3</accession>
<evidence type="ECO:0000313" key="10">
    <source>
        <dbReference type="Proteomes" id="UP000050424"/>
    </source>
</evidence>
<evidence type="ECO:0000256" key="7">
    <source>
        <dbReference type="RuleBase" id="RU000382"/>
    </source>
</evidence>
<dbReference type="STRING" id="78410.A0A0P7AES3"/>
<feature type="region of interest" description="Disordered" evidence="8">
    <location>
        <begin position="1"/>
        <end position="20"/>
    </location>
</feature>
<feature type="modified residue" description="N6-(pyridoxal phosphate)lysine" evidence="6">
    <location>
        <position position="330"/>
    </location>
</feature>
<evidence type="ECO:0000256" key="4">
    <source>
        <dbReference type="ARBA" id="ARBA00022898"/>
    </source>
</evidence>